<dbReference type="Pfam" id="PF09937">
    <property type="entry name" value="DUF2169"/>
    <property type="match status" value="1"/>
</dbReference>
<feature type="domain" description="DUF2169" evidence="1">
    <location>
        <begin position="25"/>
        <end position="297"/>
    </location>
</feature>
<proteinExistence type="predicted"/>
<comment type="caution">
    <text evidence="2">The sequence shown here is derived from an EMBL/GenBank/DDBJ whole genome shotgun (WGS) entry which is preliminary data.</text>
</comment>
<dbReference type="InterPro" id="IPR018683">
    <property type="entry name" value="DUF2169"/>
</dbReference>
<gene>
    <name evidence="2" type="ORF">DB30_00987</name>
</gene>
<evidence type="ECO:0000313" key="3">
    <source>
        <dbReference type="Proteomes" id="UP000031599"/>
    </source>
</evidence>
<dbReference type="Proteomes" id="UP000031599">
    <property type="component" value="Unassembled WGS sequence"/>
</dbReference>
<reference evidence="2 3" key="1">
    <citation type="submission" date="2014-12" db="EMBL/GenBank/DDBJ databases">
        <title>Genome assembly of Enhygromyxa salina DSM 15201.</title>
        <authorList>
            <person name="Sharma G."/>
            <person name="Subramanian S."/>
        </authorList>
    </citation>
    <scope>NUCLEOTIDE SEQUENCE [LARGE SCALE GENOMIC DNA]</scope>
    <source>
        <strain evidence="2 3">DSM 15201</strain>
    </source>
</reference>
<sequence length="349" mass="38338">MSVFVALENHTPFMADEFVLPDGNGQEVLLIVLKASFEIAPNGLATLAPVQRELVLADEHRGEPGASSVVRDHDLALAKPFVDVLVEGSAHAPGGRPAGRVIVELGLGSLHKRVAVHGERSWMALEPGRPAPFMSLPLTWERAFGGEQDVRNPVGVGMGADPRVPNIEDPRHPLVHRGQRPPPVGLGVVARSWQPRAKWAGTYDDAWLGRRWPLLPDDYHALHDQAAPEDQRLEQLIGNEQGVIVNMRPGGGPWHFRVPRLDVPVHLLYRDRSEQTQLRVDTLELLPEARELILTARLLMPLPRNCVPLVQIDVGHLTPGCLRARASSKRHVDLRGLGGADLSRPCFAP</sequence>
<dbReference type="RefSeq" id="WP_052556926.1">
    <property type="nucleotide sequence ID" value="NZ_JMCC02000117.1"/>
</dbReference>
<organism evidence="2 3">
    <name type="scientific">Enhygromyxa salina</name>
    <dbReference type="NCBI Taxonomy" id="215803"/>
    <lineage>
        <taxon>Bacteria</taxon>
        <taxon>Pseudomonadati</taxon>
        <taxon>Myxococcota</taxon>
        <taxon>Polyangia</taxon>
        <taxon>Nannocystales</taxon>
        <taxon>Nannocystaceae</taxon>
        <taxon>Enhygromyxa</taxon>
    </lineage>
</organism>
<protein>
    <submittedName>
        <fullName evidence="2">Putative exported protein</fullName>
    </submittedName>
</protein>
<evidence type="ECO:0000313" key="2">
    <source>
        <dbReference type="EMBL" id="KIG12824.1"/>
    </source>
</evidence>
<dbReference type="EMBL" id="JMCC02000117">
    <property type="protein sequence ID" value="KIG12824.1"/>
    <property type="molecule type" value="Genomic_DNA"/>
</dbReference>
<dbReference type="AlphaFoldDB" id="A0A0C1Z5E8"/>
<accession>A0A0C1Z5E8</accession>
<name>A0A0C1Z5E8_9BACT</name>
<evidence type="ECO:0000259" key="1">
    <source>
        <dbReference type="Pfam" id="PF09937"/>
    </source>
</evidence>